<evidence type="ECO:0000313" key="3">
    <source>
        <dbReference type="Proteomes" id="UP000000702"/>
    </source>
</evidence>
<organism evidence="2 3">
    <name type="scientific">Trypanosoma congolense (strain IL3000)</name>
    <dbReference type="NCBI Taxonomy" id="1068625"/>
    <lineage>
        <taxon>Eukaryota</taxon>
        <taxon>Discoba</taxon>
        <taxon>Euglenozoa</taxon>
        <taxon>Kinetoplastea</taxon>
        <taxon>Metakinetoplastina</taxon>
        <taxon>Trypanosomatida</taxon>
        <taxon>Trypanosomatidae</taxon>
        <taxon>Trypanosoma</taxon>
        <taxon>Nannomonas</taxon>
    </lineage>
</organism>
<protein>
    <submittedName>
        <fullName evidence="2">Uncharacterized protein</fullName>
    </submittedName>
</protein>
<name>F9W8M7_TRYCI</name>
<reference evidence="3" key="1">
    <citation type="submission" date="2011-07" db="EMBL/GenBank/DDBJ databases">
        <title>Divergent evolution of antigenic variation in African trypanosomes.</title>
        <authorList>
            <person name="Jackson A.P."/>
            <person name="Berry A."/>
            <person name="Allison H.C."/>
            <person name="Burton P."/>
            <person name="Anderson J."/>
            <person name="Aslett M."/>
            <person name="Brown R."/>
            <person name="Corton N."/>
            <person name="Harris D."/>
            <person name="Hauser H."/>
            <person name="Gamble J."/>
            <person name="Gilderthorp R."/>
            <person name="McQuillan J."/>
            <person name="Quail M.A."/>
            <person name="Sanders M."/>
            <person name="Van Tonder A."/>
            <person name="Ginger M.L."/>
            <person name="Donelson J.E."/>
            <person name="Field M.C."/>
            <person name="Barry J.D."/>
            <person name="Berriman M."/>
            <person name="Hertz-Fowler C."/>
        </authorList>
    </citation>
    <scope>NUCLEOTIDE SEQUENCE [LARGE SCALE GENOMIC DNA]</scope>
    <source>
        <strain evidence="3">IL3000</strain>
    </source>
</reference>
<dbReference type="AlphaFoldDB" id="F9W8M7"/>
<accession>F9W8M7</accession>
<reference evidence="2 3" key="2">
    <citation type="journal article" date="2012" name="Proc. Natl. Acad. Sci. U.S.A.">
        <title>Antigenic diversity is generated by distinct evolutionary mechanisms in African trypanosome species.</title>
        <authorList>
            <person name="Jackson A.P."/>
            <person name="Berry A."/>
            <person name="Aslett M."/>
            <person name="Allison H.C."/>
            <person name="Burton P."/>
            <person name="Vavrova-Anderson J."/>
            <person name="Brown R."/>
            <person name="Browne H."/>
            <person name="Corton N."/>
            <person name="Hauser H."/>
            <person name="Gamble J."/>
            <person name="Gilderthorp R."/>
            <person name="Marcello L."/>
            <person name="McQuillan J."/>
            <person name="Otto T.D."/>
            <person name="Quail M.A."/>
            <person name="Sanders M.J."/>
            <person name="van Tonder A."/>
            <person name="Ginger M.L."/>
            <person name="Field M.C."/>
            <person name="Barry J.D."/>
            <person name="Hertz-Fowler C."/>
            <person name="Berriman M."/>
        </authorList>
    </citation>
    <scope>NUCLEOTIDE SEQUENCE [LARGE SCALE GENOMIC DNA]</scope>
    <source>
        <strain evidence="2 3">IL3000</strain>
    </source>
</reference>
<evidence type="ECO:0000313" key="2">
    <source>
        <dbReference type="EMBL" id="CCD13561.1"/>
    </source>
</evidence>
<keyword evidence="3" id="KW-1185">Reference proteome</keyword>
<keyword evidence="1" id="KW-1133">Transmembrane helix</keyword>
<feature type="transmembrane region" description="Helical" evidence="1">
    <location>
        <begin position="92"/>
        <end position="125"/>
    </location>
</feature>
<keyword evidence="1" id="KW-0472">Membrane</keyword>
<feature type="transmembrane region" description="Helical" evidence="1">
    <location>
        <begin position="52"/>
        <end position="71"/>
    </location>
</feature>
<gene>
    <name evidence="2" type="ORF">TCIL3000_0_43030</name>
</gene>
<evidence type="ECO:0000256" key="1">
    <source>
        <dbReference type="SAM" id="Phobius"/>
    </source>
</evidence>
<dbReference type="EMBL" id="CAEQ01001186">
    <property type="protein sequence ID" value="CCD13561.1"/>
    <property type="molecule type" value="Genomic_DNA"/>
</dbReference>
<sequence>MKKGSNFPSEPFPLCLFTSVFQFSPIFCPFKYKKIFLYLKVRVFGAVLHLHRFFLFFAFSANIYTQFPHFLSVPRNDYKKTFPPRRCTSCTFAVCCFFFFFVLIVFYFNLYIFFVLPILLLFVLFVPTGGAEPLRELSFCGPCER</sequence>
<comment type="caution">
    <text evidence="2">The sequence shown here is derived from an EMBL/GenBank/DDBJ whole genome shotgun (WGS) entry which is preliminary data.</text>
</comment>
<keyword evidence="1" id="KW-0812">Transmembrane</keyword>
<proteinExistence type="predicted"/>
<dbReference type="Proteomes" id="UP000000702">
    <property type="component" value="Unassembled WGS sequence"/>
</dbReference>